<dbReference type="AlphaFoldDB" id="A0A7X2ZWQ5"/>
<gene>
    <name evidence="1" type="ORF">D9O36_18005</name>
</gene>
<organism evidence="1 2">
    <name type="scientific">Zobellia amurskyensis</name>
    <dbReference type="NCBI Taxonomy" id="248905"/>
    <lineage>
        <taxon>Bacteria</taxon>
        <taxon>Pseudomonadati</taxon>
        <taxon>Bacteroidota</taxon>
        <taxon>Flavobacteriia</taxon>
        <taxon>Flavobacteriales</taxon>
        <taxon>Flavobacteriaceae</taxon>
        <taxon>Zobellia</taxon>
    </lineage>
</organism>
<reference evidence="1 2" key="1">
    <citation type="journal article" date="2019" name="Mar. Drugs">
        <title>Comparative Genomics and CAZyme Genome Repertoires of Marine Zobellia amurskyensis KMM 3526(T) and Zobellia laminariae KMM 3676(T).</title>
        <authorList>
            <person name="Chernysheva N."/>
            <person name="Bystritskaya E."/>
            <person name="Stenkova A."/>
            <person name="Golovkin I."/>
            <person name="Nedashkovskaya O."/>
            <person name="Isaeva M."/>
        </authorList>
    </citation>
    <scope>NUCLEOTIDE SEQUENCE [LARGE SCALE GENOMIC DNA]</scope>
    <source>
        <strain evidence="1 2">KMM 3526</strain>
    </source>
</reference>
<keyword evidence="2" id="KW-1185">Reference proteome</keyword>
<dbReference type="RefSeq" id="WP_155600969.1">
    <property type="nucleotide sequence ID" value="NZ_RCNR01000050.1"/>
</dbReference>
<evidence type="ECO:0000313" key="2">
    <source>
        <dbReference type="Proteomes" id="UP000540519"/>
    </source>
</evidence>
<protein>
    <submittedName>
        <fullName evidence="1">Uncharacterized protein</fullName>
    </submittedName>
</protein>
<evidence type="ECO:0000313" key="1">
    <source>
        <dbReference type="EMBL" id="MUH37749.1"/>
    </source>
</evidence>
<comment type="caution">
    <text evidence="1">The sequence shown here is derived from an EMBL/GenBank/DDBJ whole genome shotgun (WGS) entry which is preliminary data.</text>
</comment>
<dbReference type="Proteomes" id="UP000540519">
    <property type="component" value="Unassembled WGS sequence"/>
</dbReference>
<sequence length="70" mass="8445">MTDNIRRLFQQMDEKTKADALVLLIHELHLQSKASVLKDWIIEGRILDIYQERTVQLFQNQLRKQLVKPW</sequence>
<accession>A0A7X2ZWQ5</accession>
<name>A0A7X2ZWQ5_9FLAO</name>
<dbReference type="EMBL" id="RCNR01000050">
    <property type="protein sequence ID" value="MUH37749.1"/>
    <property type="molecule type" value="Genomic_DNA"/>
</dbReference>
<proteinExistence type="predicted"/>
<dbReference type="OrthoDB" id="1179277at2"/>